<dbReference type="Proteomes" id="UP000612362">
    <property type="component" value="Unassembled WGS sequence"/>
</dbReference>
<dbReference type="Gene3D" id="1.10.10.10">
    <property type="entry name" value="Winged helix-like DNA-binding domain superfamily/Winged helix DNA-binding domain"/>
    <property type="match status" value="1"/>
</dbReference>
<evidence type="ECO:0000259" key="4">
    <source>
        <dbReference type="PROSITE" id="PS50987"/>
    </source>
</evidence>
<sequence length="375" mass="43243">MTLTIHLGSLQTEQLAFRYSPVHEAVHSLRVLARSSQHPLHLPWVRNIRQQMPPALKAEVSAFGIHFVSMIPDIFPDIFLDSSERAIDCPTFDEEFRAMQALSPHTYAERVTNQLIMESEGVFSFEQVYQSREIQQHILARTAELYPASLQMVEELWTHPGQSHQRFLHFFSWYWEVCLAPQWPQLEELLLQDIHQRGQLLFEHGVLEVLDSLAPQLHGYRQEETITMHYPSQNQRELRANHLLVLVPSSYVWPRLLFMGEKDELTAIVYSIKRFQEEGSAPVPPERLLKLLRAAGDMTRLQILQLLSQQPRSTRELAGILGLTEAGISKQVKMLQDAGFLTSERSSYYVLYQSVRGPLAEITRGLDKMLQPTSH</sequence>
<dbReference type="GO" id="GO:0003677">
    <property type="term" value="F:DNA binding"/>
    <property type="evidence" value="ECO:0007669"/>
    <property type="project" value="UniProtKB-KW"/>
</dbReference>
<feature type="domain" description="HTH arsR-type" evidence="4">
    <location>
        <begin position="280"/>
        <end position="374"/>
    </location>
</feature>
<evidence type="ECO:0000313" key="5">
    <source>
        <dbReference type="EMBL" id="GHO45774.1"/>
    </source>
</evidence>
<accession>A0A8J3I6U7</accession>
<evidence type="ECO:0000256" key="2">
    <source>
        <dbReference type="ARBA" id="ARBA00023125"/>
    </source>
</evidence>
<dbReference type="PANTHER" id="PTHR33154:SF33">
    <property type="entry name" value="TRANSCRIPTIONAL REPRESSOR SDPR"/>
    <property type="match status" value="1"/>
</dbReference>
<dbReference type="InterPro" id="IPR045981">
    <property type="entry name" value="DUF5937"/>
</dbReference>
<dbReference type="PANTHER" id="PTHR33154">
    <property type="entry name" value="TRANSCRIPTIONAL REGULATOR, ARSR FAMILY"/>
    <property type="match status" value="1"/>
</dbReference>
<dbReference type="SMART" id="SM00418">
    <property type="entry name" value="HTH_ARSR"/>
    <property type="match status" value="1"/>
</dbReference>
<name>A0A8J3I6U7_9CHLR</name>
<keyword evidence="6" id="KW-1185">Reference proteome</keyword>
<keyword evidence="3" id="KW-0804">Transcription</keyword>
<dbReference type="EMBL" id="BNJF01000002">
    <property type="protein sequence ID" value="GHO45774.1"/>
    <property type="molecule type" value="Genomic_DNA"/>
</dbReference>
<dbReference type="PRINTS" id="PR00778">
    <property type="entry name" value="HTHARSR"/>
</dbReference>
<proteinExistence type="predicted"/>
<dbReference type="PROSITE" id="PS50987">
    <property type="entry name" value="HTH_ARSR_2"/>
    <property type="match status" value="1"/>
</dbReference>
<dbReference type="SUPFAM" id="SSF46785">
    <property type="entry name" value="Winged helix' DNA-binding domain"/>
    <property type="match status" value="1"/>
</dbReference>
<dbReference type="AlphaFoldDB" id="A0A8J3I6U7"/>
<evidence type="ECO:0000256" key="1">
    <source>
        <dbReference type="ARBA" id="ARBA00023015"/>
    </source>
</evidence>
<dbReference type="InterPro" id="IPR001845">
    <property type="entry name" value="HTH_ArsR_DNA-bd_dom"/>
</dbReference>
<dbReference type="InterPro" id="IPR036390">
    <property type="entry name" value="WH_DNA-bd_sf"/>
</dbReference>
<dbReference type="RefSeq" id="WP_220195201.1">
    <property type="nucleotide sequence ID" value="NZ_BNJF01000002.1"/>
</dbReference>
<dbReference type="InterPro" id="IPR051081">
    <property type="entry name" value="HTH_MetalResp_TranReg"/>
</dbReference>
<keyword evidence="2" id="KW-0238">DNA-binding</keyword>
<organism evidence="5 6">
    <name type="scientific">Ktedonospora formicarum</name>
    <dbReference type="NCBI Taxonomy" id="2778364"/>
    <lineage>
        <taxon>Bacteria</taxon>
        <taxon>Bacillati</taxon>
        <taxon>Chloroflexota</taxon>
        <taxon>Ktedonobacteria</taxon>
        <taxon>Ktedonobacterales</taxon>
        <taxon>Ktedonobacteraceae</taxon>
        <taxon>Ktedonospora</taxon>
    </lineage>
</organism>
<gene>
    <name evidence="5" type="ORF">KSX_39370</name>
</gene>
<dbReference type="Pfam" id="PF19361">
    <property type="entry name" value="DUF5937"/>
    <property type="match status" value="1"/>
</dbReference>
<dbReference type="GO" id="GO:0003700">
    <property type="term" value="F:DNA-binding transcription factor activity"/>
    <property type="evidence" value="ECO:0007669"/>
    <property type="project" value="InterPro"/>
</dbReference>
<comment type="caution">
    <text evidence="5">The sequence shown here is derived from an EMBL/GenBank/DDBJ whole genome shotgun (WGS) entry which is preliminary data.</text>
</comment>
<protein>
    <submittedName>
        <fullName evidence="5">ArsR family transcriptional regulator</fullName>
    </submittedName>
</protein>
<reference evidence="5" key="1">
    <citation type="submission" date="2020-10" db="EMBL/GenBank/DDBJ databases">
        <title>Taxonomic study of unclassified bacteria belonging to the class Ktedonobacteria.</title>
        <authorList>
            <person name="Yabe S."/>
            <person name="Wang C.M."/>
            <person name="Zheng Y."/>
            <person name="Sakai Y."/>
            <person name="Cavaletti L."/>
            <person name="Monciardini P."/>
            <person name="Donadio S."/>
        </authorList>
    </citation>
    <scope>NUCLEOTIDE SEQUENCE</scope>
    <source>
        <strain evidence="5">SOSP1-1</strain>
    </source>
</reference>
<dbReference type="InterPro" id="IPR036388">
    <property type="entry name" value="WH-like_DNA-bd_sf"/>
</dbReference>
<keyword evidence="1" id="KW-0805">Transcription regulation</keyword>
<evidence type="ECO:0000313" key="6">
    <source>
        <dbReference type="Proteomes" id="UP000612362"/>
    </source>
</evidence>
<dbReference type="CDD" id="cd00090">
    <property type="entry name" value="HTH_ARSR"/>
    <property type="match status" value="1"/>
</dbReference>
<dbReference type="Pfam" id="PF01022">
    <property type="entry name" value="HTH_5"/>
    <property type="match status" value="1"/>
</dbReference>
<evidence type="ECO:0000256" key="3">
    <source>
        <dbReference type="ARBA" id="ARBA00023163"/>
    </source>
</evidence>
<dbReference type="InterPro" id="IPR011991">
    <property type="entry name" value="ArsR-like_HTH"/>
</dbReference>